<comment type="caution">
    <text evidence="1">The sequence shown here is derived from an EMBL/GenBank/DDBJ whole genome shotgun (WGS) entry which is preliminary data.</text>
</comment>
<dbReference type="AlphaFoldDB" id="U1RJV0"/>
<organism evidence="1 2">
    <name type="scientific">Actinomyces johnsonii F0510</name>
    <dbReference type="NCBI Taxonomy" id="1227262"/>
    <lineage>
        <taxon>Bacteria</taxon>
        <taxon>Bacillati</taxon>
        <taxon>Actinomycetota</taxon>
        <taxon>Actinomycetes</taxon>
        <taxon>Actinomycetales</taxon>
        <taxon>Actinomycetaceae</taxon>
        <taxon>Actinomyces</taxon>
    </lineage>
</organism>
<evidence type="ECO:0000313" key="2">
    <source>
        <dbReference type="Proteomes" id="UP000016498"/>
    </source>
</evidence>
<proteinExistence type="predicted"/>
<dbReference type="HOGENOM" id="CLU_2033106_0_0_11"/>
<reference evidence="1 2" key="1">
    <citation type="submission" date="2013-06" db="EMBL/GenBank/DDBJ databases">
        <authorList>
            <person name="Weinstock G."/>
            <person name="Sodergren E."/>
            <person name="Lobos E.A."/>
            <person name="Fulton L."/>
            <person name="Fulton R."/>
            <person name="Courtney L."/>
            <person name="Fronick C."/>
            <person name="O'Laughlin M."/>
            <person name="Godfrey J."/>
            <person name="Wilson R.M."/>
            <person name="Miner T."/>
            <person name="Farmer C."/>
            <person name="Delehaunty K."/>
            <person name="Cordes M."/>
            <person name="Minx P."/>
            <person name="Tomlinson C."/>
            <person name="Chen J."/>
            <person name="Wollam A."/>
            <person name="Pepin K.H."/>
            <person name="Bhonagiri V."/>
            <person name="Zhang X."/>
            <person name="Warren W."/>
            <person name="Mitreva M."/>
            <person name="Mardis E.R."/>
            <person name="Wilson R.K."/>
        </authorList>
    </citation>
    <scope>NUCLEOTIDE SEQUENCE [LARGE SCALE GENOMIC DNA]</scope>
    <source>
        <strain evidence="1 2">F0510</strain>
    </source>
</reference>
<protein>
    <submittedName>
        <fullName evidence="1">Uncharacterized protein</fullName>
    </submittedName>
</protein>
<dbReference type="Proteomes" id="UP000016498">
    <property type="component" value="Unassembled WGS sequence"/>
</dbReference>
<gene>
    <name evidence="1" type="ORF">HMPREF1549_01611</name>
</gene>
<sequence>MTPEGASALEELNQVDKSSDGGCEGTNHLAPRRGSVLSNVTAYDAVNATRVFVHDLLLSRVGGTDVVVTDSSLVLRTHHRWRSRGTQVSKTAVVADLVISMERSKCYHQSQNRPATTAGSK</sequence>
<evidence type="ECO:0000313" key="1">
    <source>
        <dbReference type="EMBL" id="ERH18752.1"/>
    </source>
</evidence>
<name>U1RJV0_9ACTO</name>
<dbReference type="EMBL" id="AWSD01000159">
    <property type="protein sequence ID" value="ERH18752.1"/>
    <property type="molecule type" value="Genomic_DNA"/>
</dbReference>
<accession>U1RJV0</accession>